<dbReference type="InterPro" id="IPR008693">
    <property type="entry name" value="MmpS"/>
</dbReference>
<dbReference type="Gene3D" id="2.60.40.2880">
    <property type="entry name" value="MmpS1-5, C-terminal soluble domain"/>
    <property type="match status" value="1"/>
</dbReference>
<gene>
    <name evidence="8" type="ORF">NN4_13010</name>
</gene>
<evidence type="ECO:0000256" key="1">
    <source>
        <dbReference type="ARBA" id="ARBA00004236"/>
    </source>
</evidence>
<keyword evidence="9" id="KW-1185">Reference proteome</keyword>
<comment type="caution">
    <text evidence="8">The sequence shown here is derived from an EMBL/GenBank/DDBJ whole genome shotgun (WGS) entry which is preliminary data.</text>
</comment>
<evidence type="ECO:0000256" key="2">
    <source>
        <dbReference type="ARBA" id="ARBA00007531"/>
    </source>
</evidence>
<evidence type="ECO:0000256" key="7">
    <source>
        <dbReference type="SAM" id="Phobius"/>
    </source>
</evidence>
<name>A0A511M824_9NOCA</name>
<reference evidence="8 9" key="1">
    <citation type="submission" date="2019-07" db="EMBL/GenBank/DDBJ databases">
        <title>Whole genome shotgun sequence of Nocardia ninae NBRC 108245.</title>
        <authorList>
            <person name="Hosoyama A."/>
            <person name="Uohara A."/>
            <person name="Ohji S."/>
            <person name="Ichikawa N."/>
        </authorList>
    </citation>
    <scope>NUCLEOTIDE SEQUENCE [LARGE SCALE GENOMIC DNA]</scope>
    <source>
        <strain evidence="8 9">NBRC 108245</strain>
    </source>
</reference>
<dbReference type="InterPro" id="IPR038468">
    <property type="entry name" value="MmpS_C"/>
</dbReference>
<evidence type="ECO:0000256" key="3">
    <source>
        <dbReference type="ARBA" id="ARBA00022475"/>
    </source>
</evidence>
<dbReference type="RefSeq" id="WP_147129006.1">
    <property type="nucleotide sequence ID" value="NZ_BJXA01000005.1"/>
</dbReference>
<sequence length="137" mass="14800">MKSAWVYGVVFLVLGLTAIFIARLRLSEIPDLAIGHSSVPPVLGRLSEKVVDYEIDGPRGTPVRLSYLDEHGNVNDVSADLPWRTSLRTRKLTLATGIVAQSEADQVSCRIVIDGQARDAQVANGRFAAVNCTVPVS</sequence>
<keyword evidence="4 7" id="KW-0812">Transmembrane</keyword>
<dbReference type="Pfam" id="PF05423">
    <property type="entry name" value="Mycobact_memb"/>
    <property type="match status" value="1"/>
</dbReference>
<evidence type="ECO:0000256" key="5">
    <source>
        <dbReference type="ARBA" id="ARBA00022989"/>
    </source>
</evidence>
<comment type="similarity">
    <text evidence="2">Belongs to the MmpS family.</text>
</comment>
<keyword evidence="5 7" id="KW-1133">Transmembrane helix</keyword>
<evidence type="ECO:0000313" key="8">
    <source>
        <dbReference type="EMBL" id="GEM36782.1"/>
    </source>
</evidence>
<dbReference type="OrthoDB" id="4554107at2"/>
<organism evidence="8 9">
    <name type="scientific">Nocardia ninae NBRC 108245</name>
    <dbReference type="NCBI Taxonomy" id="1210091"/>
    <lineage>
        <taxon>Bacteria</taxon>
        <taxon>Bacillati</taxon>
        <taxon>Actinomycetota</taxon>
        <taxon>Actinomycetes</taxon>
        <taxon>Mycobacteriales</taxon>
        <taxon>Nocardiaceae</taxon>
        <taxon>Nocardia</taxon>
    </lineage>
</organism>
<evidence type="ECO:0000256" key="4">
    <source>
        <dbReference type="ARBA" id="ARBA00022692"/>
    </source>
</evidence>
<keyword evidence="6 7" id="KW-0472">Membrane</keyword>
<dbReference type="Proteomes" id="UP000321424">
    <property type="component" value="Unassembled WGS sequence"/>
</dbReference>
<evidence type="ECO:0000313" key="9">
    <source>
        <dbReference type="Proteomes" id="UP000321424"/>
    </source>
</evidence>
<feature type="transmembrane region" description="Helical" evidence="7">
    <location>
        <begin position="6"/>
        <end position="24"/>
    </location>
</feature>
<dbReference type="EMBL" id="BJXA01000005">
    <property type="protein sequence ID" value="GEM36782.1"/>
    <property type="molecule type" value="Genomic_DNA"/>
</dbReference>
<accession>A0A511M824</accession>
<dbReference type="AlphaFoldDB" id="A0A511M824"/>
<comment type="subcellular location">
    <subcellularLocation>
        <location evidence="1">Cell membrane</location>
    </subcellularLocation>
</comment>
<dbReference type="GO" id="GO:0005886">
    <property type="term" value="C:plasma membrane"/>
    <property type="evidence" value="ECO:0007669"/>
    <property type="project" value="UniProtKB-SubCell"/>
</dbReference>
<proteinExistence type="inferred from homology"/>
<evidence type="ECO:0000256" key="6">
    <source>
        <dbReference type="ARBA" id="ARBA00023136"/>
    </source>
</evidence>
<keyword evidence="3" id="KW-1003">Cell membrane</keyword>
<protein>
    <submittedName>
        <fullName evidence="8">Putative membrane protein MmpS</fullName>
    </submittedName>
</protein>